<reference evidence="1" key="1">
    <citation type="submission" date="2018-06" db="EMBL/GenBank/DDBJ databases">
        <authorList>
            <person name="Zhirakovskaya E."/>
        </authorList>
    </citation>
    <scope>NUCLEOTIDE SEQUENCE</scope>
</reference>
<evidence type="ECO:0000313" key="1">
    <source>
        <dbReference type="EMBL" id="VAW19073.1"/>
    </source>
</evidence>
<sequence>MNPQAAELNKIILEKNPVIFDVLSERGKTIFFPKKGI</sequence>
<dbReference type="EMBL" id="UOEP01000094">
    <property type="protein sequence ID" value="VAW19073.1"/>
    <property type="molecule type" value="Genomic_DNA"/>
</dbReference>
<accession>A0A3B0TSA6</accession>
<feature type="non-terminal residue" evidence="1">
    <location>
        <position position="37"/>
    </location>
</feature>
<dbReference type="AlphaFoldDB" id="A0A3B0TSA6"/>
<gene>
    <name evidence="1" type="ORF">MNBD_BACTEROID01-2422</name>
</gene>
<proteinExistence type="predicted"/>
<protein>
    <submittedName>
        <fullName evidence="1">Uncharacterized protein</fullName>
    </submittedName>
</protein>
<organism evidence="1">
    <name type="scientific">hydrothermal vent metagenome</name>
    <dbReference type="NCBI Taxonomy" id="652676"/>
    <lineage>
        <taxon>unclassified sequences</taxon>
        <taxon>metagenomes</taxon>
        <taxon>ecological metagenomes</taxon>
    </lineage>
</organism>
<name>A0A3B0TSA6_9ZZZZ</name>